<evidence type="ECO:0000256" key="8">
    <source>
        <dbReference type="SAM" id="Phobius"/>
    </source>
</evidence>
<name>A0A815VMX3_9BILA</name>
<dbReference type="Gene3D" id="1.20.1070.10">
    <property type="entry name" value="Rhodopsin 7-helix transmembrane proteins"/>
    <property type="match status" value="1"/>
</dbReference>
<feature type="transmembrane region" description="Helical" evidence="8">
    <location>
        <begin position="275"/>
        <end position="300"/>
    </location>
</feature>
<evidence type="ECO:0000256" key="6">
    <source>
        <dbReference type="ARBA" id="ARBA00023170"/>
    </source>
</evidence>
<dbReference type="InterPro" id="IPR017452">
    <property type="entry name" value="GPCR_Rhodpsn_7TM"/>
</dbReference>
<dbReference type="GO" id="GO:0004930">
    <property type="term" value="F:G protein-coupled receptor activity"/>
    <property type="evidence" value="ECO:0007669"/>
    <property type="project" value="UniProtKB-KW"/>
</dbReference>
<sequence length="347" mass="39253">MNNISTTTIDPTAVKINIVSAGILQYGGPSLFILGMIGCILNIIIFFQPSMRKNSCAIYFHANSWANLFSLSWGLLADTLTFFTHNDPATYNDIYCKIRFFMIDFSQYSSRAFLVLACLDRFLLCSTSVRQRQFCRPIIAKKMIVLGLLFCACISIYILITYRPHQTIRPCMVATEAGFIYESIGIPIFNALLPALSMSILGWLTVKRLKANAKRVGREKIRVDGKDNQLVIMLIAQVVLFLVTNIPFVGIILYLQFTENIPILSKSPDRIAIETLSAIVFATVFPYGFNGWSFFVYTLTAPSFRREFIMIFPRSCLCKTPHNNDQHARTHTSRIHPTNQNIASINP</sequence>
<keyword evidence="2 8" id="KW-0812">Transmembrane</keyword>
<dbReference type="EMBL" id="CAJNOM010000671">
    <property type="protein sequence ID" value="CAF1537839.1"/>
    <property type="molecule type" value="Genomic_DNA"/>
</dbReference>
<reference evidence="11" key="1">
    <citation type="submission" date="2021-02" db="EMBL/GenBank/DDBJ databases">
        <authorList>
            <person name="Nowell W R."/>
        </authorList>
    </citation>
    <scope>NUCLEOTIDE SEQUENCE</scope>
</reference>
<dbReference type="Proteomes" id="UP000663877">
    <property type="component" value="Unassembled WGS sequence"/>
</dbReference>
<proteinExistence type="predicted"/>
<feature type="transmembrane region" description="Helical" evidence="8">
    <location>
        <begin position="184"/>
        <end position="206"/>
    </location>
</feature>
<protein>
    <recommendedName>
        <fullName evidence="9">G-protein coupled receptors family 1 profile domain-containing protein</fullName>
    </recommendedName>
</protein>
<dbReference type="EMBL" id="CAJNOI010000065">
    <property type="protein sequence ID" value="CAF0985519.1"/>
    <property type="molecule type" value="Genomic_DNA"/>
</dbReference>
<dbReference type="PANTHER" id="PTHR24243">
    <property type="entry name" value="G-PROTEIN COUPLED RECEPTOR"/>
    <property type="match status" value="1"/>
</dbReference>
<evidence type="ECO:0000259" key="9">
    <source>
        <dbReference type="PROSITE" id="PS50262"/>
    </source>
</evidence>
<dbReference type="SUPFAM" id="SSF81321">
    <property type="entry name" value="Family A G protein-coupled receptor-like"/>
    <property type="match status" value="1"/>
</dbReference>
<keyword evidence="3 8" id="KW-1133">Transmembrane helix</keyword>
<dbReference type="AlphaFoldDB" id="A0A815VMX3"/>
<accession>A0A815VMX3</accession>
<evidence type="ECO:0000256" key="2">
    <source>
        <dbReference type="ARBA" id="ARBA00022692"/>
    </source>
</evidence>
<keyword evidence="4" id="KW-0297">G-protein coupled receptor</keyword>
<dbReference type="InterPro" id="IPR000276">
    <property type="entry name" value="GPCR_Rhodpsn"/>
</dbReference>
<evidence type="ECO:0000256" key="3">
    <source>
        <dbReference type="ARBA" id="ARBA00022989"/>
    </source>
</evidence>
<evidence type="ECO:0000256" key="4">
    <source>
        <dbReference type="ARBA" id="ARBA00023040"/>
    </source>
</evidence>
<evidence type="ECO:0000313" key="11">
    <source>
        <dbReference type="EMBL" id="CAF1537839.1"/>
    </source>
</evidence>
<dbReference type="OrthoDB" id="10013863at2759"/>
<comment type="subcellular location">
    <subcellularLocation>
        <location evidence="1">Membrane</location>
        <topology evidence="1">Multi-pass membrane protein</topology>
    </subcellularLocation>
</comment>
<dbReference type="PROSITE" id="PS50262">
    <property type="entry name" value="G_PROTEIN_RECEP_F1_2"/>
    <property type="match status" value="1"/>
</dbReference>
<evidence type="ECO:0000313" key="10">
    <source>
        <dbReference type="EMBL" id="CAF0985519.1"/>
    </source>
</evidence>
<feature type="transmembrane region" description="Helical" evidence="8">
    <location>
        <begin position="26"/>
        <end position="47"/>
    </location>
</feature>
<evidence type="ECO:0000256" key="7">
    <source>
        <dbReference type="ARBA" id="ARBA00023224"/>
    </source>
</evidence>
<keyword evidence="7" id="KW-0807">Transducer</keyword>
<keyword evidence="12" id="KW-1185">Reference proteome</keyword>
<dbReference type="GO" id="GO:0005886">
    <property type="term" value="C:plasma membrane"/>
    <property type="evidence" value="ECO:0007669"/>
    <property type="project" value="TreeGrafter"/>
</dbReference>
<feature type="domain" description="G-protein coupled receptors family 1 profile" evidence="9">
    <location>
        <begin position="38"/>
        <end position="289"/>
    </location>
</feature>
<keyword evidence="6" id="KW-0675">Receptor</keyword>
<evidence type="ECO:0000256" key="5">
    <source>
        <dbReference type="ARBA" id="ARBA00023136"/>
    </source>
</evidence>
<gene>
    <name evidence="10" type="ORF">BJG266_LOCUS15105</name>
    <name evidence="11" type="ORF">QVE165_LOCUS46073</name>
</gene>
<comment type="caution">
    <text evidence="11">The sequence shown here is derived from an EMBL/GenBank/DDBJ whole genome shotgun (WGS) entry which is preliminary data.</text>
</comment>
<dbReference type="Pfam" id="PF00001">
    <property type="entry name" value="7tm_1"/>
    <property type="match status" value="1"/>
</dbReference>
<evidence type="ECO:0000313" key="12">
    <source>
        <dbReference type="Proteomes" id="UP000663832"/>
    </source>
</evidence>
<dbReference type="PANTHER" id="PTHR24243:SF230">
    <property type="entry name" value="G-PROTEIN COUPLED RECEPTORS FAMILY 1 PROFILE DOMAIN-CONTAINING PROTEIN"/>
    <property type="match status" value="1"/>
</dbReference>
<feature type="transmembrane region" description="Helical" evidence="8">
    <location>
        <begin position="230"/>
        <end position="255"/>
    </location>
</feature>
<dbReference type="Proteomes" id="UP000663832">
    <property type="component" value="Unassembled WGS sequence"/>
</dbReference>
<feature type="transmembrane region" description="Helical" evidence="8">
    <location>
        <begin position="144"/>
        <end position="164"/>
    </location>
</feature>
<organism evidence="11 12">
    <name type="scientific">Adineta steineri</name>
    <dbReference type="NCBI Taxonomy" id="433720"/>
    <lineage>
        <taxon>Eukaryota</taxon>
        <taxon>Metazoa</taxon>
        <taxon>Spiralia</taxon>
        <taxon>Gnathifera</taxon>
        <taxon>Rotifera</taxon>
        <taxon>Eurotatoria</taxon>
        <taxon>Bdelloidea</taxon>
        <taxon>Adinetida</taxon>
        <taxon>Adinetidae</taxon>
        <taxon>Adineta</taxon>
    </lineage>
</organism>
<keyword evidence="5 8" id="KW-0472">Membrane</keyword>
<evidence type="ECO:0000256" key="1">
    <source>
        <dbReference type="ARBA" id="ARBA00004141"/>
    </source>
</evidence>